<evidence type="ECO:0000259" key="2">
    <source>
        <dbReference type="Pfam" id="PF18998"/>
    </source>
</evidence>
<dbReference type="PATRIC" id="fig|1235802.3.peg.6486"/>
<dbReference type="InterPro" id="IPR044060">
    <property type="entry name" value="Bacterial_rp_domain"/>
</dbReference>
<feature type="domain" description="Bacterial repeat" evidence="2">
    <location>
        <begin position="332"/>
        <end position="402"/>
    </location>
</feature>
<dbReference type="InterPro" id="IPR042229">
    <property type="entry name" value="Listeria/Bacterioides_rpt_sf"/>
</dbReference>
<dbReference type="STRING" id="1235802.C823_06137"/>
<dbReference type="AlphaFoldDB" id="N1ZLM2"/>
<comment type="caution">
    <text evidence="3">The sequence shown here is derived from an EMBL/GenBank/DDBJ whole genome shotgun (WGS) entry which is preliminary data.</text>
</comment>
<dbReference type="Proteomes" id="UP000012589">
    <property type="component" value="Unassembled WGS sequence"/>
</dbReference>
<dbReference type="eggNOG" id="COG2755">
    <property type="taxonomic scope" value="Bacteria"/>
</dbReference>
<feature type="compositionally biased region" description="Polar residues" evidence="1">
    <location>
        <begin position="449"/>
        <end position="458"/>
    </location>
</feature>
<evidence type="ECO:0000256" key="1">
    <source>
        <dbReference type="SAM" id="MobiDB-lite"/>
    </source>
</evidence>
<dbReference type="InterPro" id="IPR013783">
    <property type="entry name" value="Ig-like_fold"/>
</dbReference>
<feature type="region of interest" description="Disordered" evidence="1">
    <location>
        <begin position="406"/>
        <end position="469"/>
    </location>
</feature>
<dbReference type="HOGENOM" id="CLU_355923_0_0_9"/>
<keyword evidence="4" id="KW-1185">Reference proteome</keyword>
<accession>N1ZLM2</accession>
<sequence length="788" mass="82097">MDCTVKNPHDAAFSDSLLDASLTYRIGSGAEQALTGDGFNIPAGTAVGTVITITASTAAVDGKYTASTKTTTVTVTDKIPVEISGISVTGRVYNGQPVNYTGTPVVKELDGTVVTDALVSYTWSSVTAPVNAGDYSLVIAVDGGKYIGSTTIPVVIEQAEIRVTAPSKTIYVGETAPVFSAADCNITGLVQGENLKTPPTVAYAEAPDTSKTGSVTVTASGAKVPEGGNYKDQIVYENGTLTITSKPLPPAKYTVTVQAGTGGTASASPSSAEKGTKITLTAKPSTGYHFKEWQVISGGVTISGNSFTMPATNVTVKAVFEKDSDPPQATRYSVTVQAGTGGTASASLSSAEEGTKITLTATPDSGYHFKEWQVISGGVTISNNSFTMPDTNVTVKAVFVKNSNGGGNSGGSGSGGGSSSGGNGSSSGDNGSSGGGSTIVARPDETKPDTPTTSQTKPATPDKNGNVALDNGAVQSAINAAKNDAKKNGNTANGVAVVIPVSPQKGQTSFSVTIKAQTLDTLVREKVKRLEINIEGVIVEGMDAGLLKWLDTASANGDIILRVKQISQASLSKEAKAAIGTRPVYDLSLVYLAGGKETPITDFDGHTIAVRLPYAPAKEEQAGNLYAVYVDGKGKVEWLTKSSYDPDLGTVVFETGHFSIYGIGYKNPAPGNPVTSQAKPATPSHKVKKPSVPEVRSFRAKPGKKKLAFSWKKVPGAAGFQIQISTKKGFKGAKTISVSKSNKAYMKKGLKTKKKYYIRIRAYKTYLDKNKKTKRVYGKWIRISKKTR</sequence>
<proteinExistence type="predicted"/>
<dbReference type="eggNOG" id="COG4733">
    <property type="taxonomic scope" value="Bacteria"/>
</dbReference>
<dbReference type="Gene3D" id="2.60.40.4270">
    <property type="entry name" value="Listeria-Bacteroides repeat domain"/>
    <property type="match status" value="1"/>
</dbReference>
<protein>
    <recommendedName>
        <fullName evidence="2">Bacterial repeat domain-containing protein</fullName>
    </recommendedName>
</protein>
<reference evidence="3 4" key="1">
    <citation type="journal article" date="2014" name="Genome Announc.">
        <title>Draft genome sequences of the altered schaedler flora, a defined bacterial community from gnotobiotic mice.</title>
        <authorList>
            <person name="Wannemuehler M.J."/>
            <person name="Overstreet A.M."/>
            <person name="Ward D.V."/>
            <person name="Phillips G.J."/>
        </authorList>
    </citation>
    <scope>NUCLEOTIDE SEQUENCE [LARGE SCALE GENOMIC DNA]</scope>
    <source>
        <strain evidence="3 4">ASF492</strain>
    </source>
</reference>
<name>N1ZLM2_9FIRM</name>
<feature type="domain" description="Bacterial repeat" evidence="2">
    <location>
        <begin position="253"/>
        <end position="323"/>
    </location>
</feature>
<gene>
    <name evidence="3" type="ORF">C823_06137</name>
</gene>
<dbReference type="Gene3D" id="2.60.40.10">
    <property type="entry name" value="Immunoglobulins"/>
    <property type="match status" value="1"/>
</dbReference>
<evidence type="ECO:0000313" key="4">
    <source>
        <dbReference type="Proteomes" id="UP000012589"/>
    </source>
</evidence>
<dbReference type="Pfam" id="PF18998">
    <property type="entry name" value="Flg_new_2"/>
    <property type="match status" value="2"/>
</dbReference>
<evidence type="ECO:0000313" key="3">
    <source>
        <dbReference type="EMBL" id="EMZ16776.1"/>
    </source>
</evidence>
<feature type="compositionally biased region" description="Gly residues" evidence="1">
    <location>
        <begin position="406"/>
        <end position="437"/>
    </location>
</feature>
<dbReference type="eggNOG" id="COG5263">
    <property type="taxonomic scope" value="Bacteria"/>
</dbReference>
<dbReference type="EMBL" id="AQFT01000225">
    <property type="protein sequence ID" value="EMZ16776.1"/>
    <property type="molecule type" value="Genomic_DNA"/>
</dbReference>
<organism evidence="3 4">
    <name type="scientific">Eubacterium plexicaudatum ASF492</name>
    <dbReference type="NCBI Taxonomy" id="1235802"/>
    <lineage>
        <taxon>Bacteria</taxon>
        <taxon>Bacillati</taxon>
        <taxon>Bacillota</taxon>
        <taxon>Clostridia</taxon>
        <taxon>Eubacteriales</taxon>
        <taxon>Eubacteriaceae</taxon>
        <taxon>Eubacterium</taxon>
    </lineage>
</organism>